<evidence type="ECO:0000313" key="1">
    <source>
        <dbReference type="RefSeq" id="XP_016468260.1"/>
    </source>
</evidence>
<dbReference type="OrthoDB" id="1436833at2759"/>
<accession>A0A1S3ZV10</accession>
<dbReference type="OMA" id="NHERGRW"/>
<organism evidence="1">
    <name type="scientific">Nicotiana tabacum</name>
    <name type="common">Common tobacco</name>
    <dbReference type="NCBI Taxonomy" id="4097"/>
    <lineage>
        <taxon>Eukaryota</taxon>
        <taxon>Viridiplantae</taxon>
        <taxon>Streptophyta</taxon>
        <taxon>Embryophyta</taxon>
        <taxon>Tracheophyta</taxon>
        <taxon>Spermatophyta</taxon>
        <taxon>Magnoliopsida</taxon>
        <taxon>eudicotyledons</taxon>
        <taxon>Gunneridae</taxon>
        <taxon>Pentapetalae</taxon>
        <taxon>asterids</taxon>
        <taxon>lamiids</taxon>
        <taxon>Solanales</taxon>
        <taxon>Solanaceae</taxon>
        <taxon>Nicotianoideae</taxon>
        <taxon>Nicotianeae</taxon>
        <taxon>Nicotiana</taxon>
    </lineage>
</organism>
<protein>
    <submittedName>
        <fullName evidence="1">Uncharacterized protein</fullName>
    </submittedName>
</protein>
<name>A0A1S3ZV10_TOBAC</name>
<dbReference type="RefSeq" id="XP_016468260.1">
    <property type="nucleotide sequence ID" value="XM_016612774.1"/>
</dbReference>
<dbReference type="PaxDb" id="4097-A0A1S3ZV10"/>
<dbReference type="KEGG" id="nta:107790803"/>
<proteinExistence type="predicted"/>
<gene>
    <name evidence="1" type="primary">LOC107790803</name>
</gene>
<dbReference type="AlphaFoldDB" id="A0A1S3ZV10"/>
<sequence length="138" mass="16372">MSCRAKCNNTSTSKVALSNHERGRWAAPVEHQPIEKIATKENDYVPCMFVIWLVNPYVRYWFQLNKDMIEPTPEQGIDEKKLERKYPTLHDNIQHMWMQNLFQIMGPLNISIVKEFYTNWEPGFELDGEYVIPIWGPR</sequence>
<reference evidence="1" key="1">
    <citation type="submission" date="2025-08" db="UniProtKB">
        <authorList>
            <consortium name="RefSeq"/>
        </authorList>
    </citation>
    <scope>IDENTIFICATION</scope>
</reference>